<protein>
    <submittedName>
        <fullName evidence="6">Yippee family protein</fullName>
    </submittedName>
</protein>
<dbReference type="InterPro" id="IPR034751">
    <property type="entry name" value="Yippee"/>
</dbReference>
<keyword evidence="2" id="KW-0479">Metal-binding</keyword>
<feature type="compositionally biased region" description="Low complexity" evidence="4">
    <location>
        <begin position="88"/>
        <end position="115"/>
    </location>
</feature>
<dbReference type="GO" id="GO:0046872">
    <property type="term" value="F:metal ion binding"/>
    <property type="evidence" value="ECO:0007669"/>
    <property type="project" value="UniProtKB-KW"/>
</dbReference>
<organism evidence="6 7">
    <name type="scientific">Ophiostoma piceae (strain UAMH 11346)</name>
    <name type="common">Sap stain fungus</name>
    <dbReference type="NCBI Taxonomy" id="1262450"/>
    <lineage>
        <taxon>Eukaryota</taxon>
        <taxon>Fungi</taxon>
        <taxon>Dikarya</taxon>
        <taxon>Ascomycota</taxon>
        <taxon>Pezizomycotina</taxon>
        <taxon>Sordariomycetes</taxon>
        <taxon>Sordariomycetidae</taxon>
        <taxon>Ophiostomatales</taxon>
        <taxon>Ophiostomataceae</taxon>
        <taxon>Ophiostoma</taxon>
    </lineage>
</organism>
<accession>S3BQR2</accession>
<dbReference type="EMBL" id="KE148175">
    <property type="protein sequence ID" value="EPE02692.1"/>
    <property type="molecule type" value="Genomic_DNA"/>
</dbReference>
<dbReference type="HOGENOM" id="CLU_484051_0_0_1"/>
<keyword evidence="7" id="KW-1185">Reference proteome</keyword>
<sequence length="563" mass="62311">MKNNRVGQLRPVPAHLLPPAQHWARQAQANASAQEHPYSHPDRAPGADIAQKEELVFGPGLAPTRCHREDKGKGKAVCHTRIDSMASDASATTVATASSSMSRTYSSASSASLTESDPEDSWNNSRQRYCDTSSVNRDEPPSLPQFKIPSYVGKGKDAALSEANEQRLRRILPSTIRCRGCAVDLAFTSQIMSKGFTARDGRGYLVSPLSTNVDHMLAAEHDPESYDIGSDEEEFVREAKRLFDESGRLWENAVYQARRRGNNLPNVDVGALQHRSLTTGRHIIADVVCRGCNVEIGWKYIDARELDQLYKVGNFILEANKVAIYRSWEDVDDATVSAIDPSGANTEQQPSSSSSASTSSSSFWASRTAGAIGLADADPLGSVRAINAHHYHRLKNLQMTSKANRDSQHNPPGFRNTPSHDLPTSQDIERMGDVYESQVTEQIRMGGSHHGIYRHRRNAGRTNLRDTAWALFNGYDYDDDTKDLLRERHAEVTPPEIEFDSQDEDECEQLFAGTWDARIVAKQRQLADEMQAKQAAADLVADMVAQHNADIAAENATSEHIER</sequence>
<proteinExistence type="inferred from homology"/>
<reference evidence="6 7" key="1">
    <citation type="journal article" date="2013" name="BMC Genomics">
        <title>The genome and transcriptome of the pine saprophyte Ophiostoma piceae, and a comparison with the bark beetle-associated pine pathogen Grosmannia clavigera.</title>
        <authorList>
            <person name="Haridas S."/>
            <person name="Wang Y."/>
            <person name="Lim L."/>
            <person name="Massoumi Alamouti S."/>
            <person name="Jackman S."/>
            <person name="Docking R."/>
            <person name="Robertson G."/>
            <person name="Birol I."/>
            <person name="Bohlmann J."/>
            <person name="Breuil C."/>
        </authorList>
    </citation>
    <scope>NUCLEOTIDE SEQUENCE [LARGE SCALE GENOMIC DNA]</scope>
    <source>
        <strain evidence="6 7">UAMH 11346</strain>
    </source>
</reference>
<gene>
    <name evidence="6" type="ORF">F503_04041</name>
</gene>
<dbReference type="OrthoDB" id="6407410at2759"/>
<dbReference type="InterPro" id="IPR039058">
    <property type="entry name" value="Yippee_fam"/>
</dbReference>
<evidence type="ECO:0000259" key="5">
    <source>
        <dbReference type="PROSITE" id="PS51792"/>
    </source>
</evidence>
<dbReference type="STRING" id="1262450.S3BQR2"/>
<feature type="region of interest" description="Disordered" evidence="4">
    <location>
        <begin position="402"/>
        <end position="423"/>
    </location>
</feature>
<feature type="region of interest" description="Disordered" evidence="4">
    <location>
        <begin position="339"/>
        <end position="361"/>
    </location>
</feature>
<evidence type="ECO:0000313" key="7">
    <source>
        <dbReference type="Proteomes" id="UP000016923"/>
    </source>
</evidence>
<dbReference type="AlphaFoldDB" id="S3BQR2"/>
<feature type="region of interest" description="Disordered" evidence="4">
    <location>
        <begin position="88"/>
        <end position="149"/>
    </location>
</feature>
<feature type="compositionally biased region" description="Basic and acidic residues" evidence="4">
    <location>
        <begin position="37"/>
        <end position="47"/>
    </location>
</feature>
<evidence type="ECO:0000256" key="4">
    <source>
        <dbReference type="SAM" id="MobiDB-lite"/>
    </source>
</evidence>
<feature type="compositionally biased region" description="Polar residues" evidence="4">
    <location>
        <begin position="121"/>
        <end position="135"/>
    </location>
</feature>
<feature type="region of interest" description="Disordered" evidence="4">
    <location>
        <begin position="1"/>
        <end position="47"/>
    </location>
</feature>
<evidence type="ECO:0000256" key="2">
    <source>
        <dbReference type="ARBA" id="ARBA00022723"/>
    </source>
</evidence>
<dbReference type="eggNOG" id="KOG3399">
    <property type="taxonomic scope" value="Eukaryota"/>
</dbReference>
<keyword evidence="3" id="KW-0862">Zinc</keyword>
<dbReference type="VEuPathDB" id="FungiDB:F503_04041"/>
<evidence type="ECO:0000256" key="3">
    <source>
        <dbReference type="ARBA" id="ARBA00022833"/>
    </source>
</evidence>
<dbReference type="InterPro" id="IPR004910">
    <property type="entry name" value="Yippee/Mis18/Cereblon"/>
</dbReference>
<evidence type="ECO:0000313" key="6">
    <source>
        <dbReference type="EMBL" id="EPE02692.1"/>
    </source>
</evidence>
<dbReference type="PANTHER" id="PTHR13848">
    <property type="entry name" value="PROTEIN YIPPEE-LIKE CG15309-RELATED"/>
    <property type="match status" value="1"/>
</dbReference>
<name>S3BQR2_OPHP1</name>
<feature type="domain" description="Yippee" evidence="5">
    <location>
        <begin position="229"/>
        <end position="326"/>
    </location>
</feature>
<feature type="compositionally biased region" description="Low complexity" evidence="4">
    <location>
        <begin position="351"/>
        <end position="361"/>
    </location>
</feature>
<comment type="similarity">
    <text evidence="1">Belongs to the yippee family.</text>
</comment>
<dbReference type="Pfam" id="PF03226">
    <property type="entry name" value="Yippee-Mis18"/>
    <property type="match status" value="1"/>
</dbReference>
<dbReference type="PROSITE" id="PS51792">
    <property type="entry name" value="YIPPEE"/>
    <property type="match status" value="1"/>
</dbReference>
<evidence type="ECO:0000256" key="1">
    <source>
        <dbReference type="ARBA" id="ARBA00005613"/>
    </source>
</evidence>
<dbReference type="Proteomes" id="UP000016923">
    <property type="component" value="Unassembled WGS sequence"/>
</dbReference>